<evidence type="ECO:0000313" key="2">
    <source>
        <dbReference type="Proteomes" id="UP000789375"/>
    </source>
</evidence>
<keyword evidence="2" id="KW-1185">Reference proteome</keyword>
<protein>
    <submittedName>
        <fullName evidence="1">7733_t:CDS:1</fullName>
    </submittedName>
</protein>
<proteinExistence type="predicted"/>
<evidence type="ECO:0000313" key="1">
    <source>
        <dbReference type="EMBL" id="CAG8750091.1"/>
    </source>
</evidence>
<feature type="non-terminal residue" evidence="1">
    <location>
        <position position="1"/>
    </location>
</feature>
<sequence>SYLQRLNIILEKQHLPMAFSSDYSPIDPLERYHLYNSCQMLQSISTLSTSHITILLSYGHIYHQYCLQYIEN</sequence>
<dbReference type="EMBL" id="CAJVPP010024689">
    <property type="protein sequence ID" value="CAG8750091.1"/>
    <property type="molecule type" value="Genomic_DNA"/>
</dbReference>
<comment type="caution">
    <text evidence="1">The sequence shown here is derived from an EMBL/GenBank/DDBJ whole genome shotgun (WGS) entry which is preliminary data.</text>
</comment>
<gene>
    <name evidence="1" type="ORF">FMOSSE_LOCUS16604</name>
</gene>
<dbReference type="Proteomes" id="UP000789375">
    <property type="component" value="Unassembled WGS sequence"/>
</dbReference>
<reference evidence="1" key="1">
    <citation type="submission" date="2021-06" db="EMBL/GenBank/DDBJ databases">
        <authorList>
            <person name="Kallberg Y."/>
            <person name="Tangrot J."/>
            <person name="Rosling A."/>
        </authorList>
    </citation>
    <scope>NUCLEOTIDE SEQUENCE</scope>
    <source>
        <strain evidence="1">87-6 pot B 2015</strain>
    </source>
</reference>
<feature type="non-terminal residue" evidence="1">
    <location>
        <position position="72"/>
    </location>
</feature>
<organism evidence="1 2">
    <name type="scientific">Funneliformis mosseae</name>
    <name type="common">Endomycorrhizal fungus</name>
    <name type="synonym">Glomus mosseae</name>
    <dbReference type="NCBI Taxonomy" id="27381"/>
    <lineage>
        <taxon>Eukaryota</taxon>
        <taxon>Fungi</taxon>
        <taxon>Fungi incertae sedis</taxon>
        <taxon>Mucoromycota</taxon>
        <taxon>Glomeromycotina</taxon>
        <taxon>Glomeromycetes</taxon>
        <taxon>Glomerales</taxon>
        <taxon>Glomeraceae</taxon>
        <taxon>Funneliformis</taxon>
    </lineage>
</organism>
<dbReference type="AlphaFoldDB" id="A0A9N9IT06"/>
<accession>A0A9N9IT06</accession>
<name>A0A9N9IT06_FUNMO</name>